<evidence type="ECO:0000313" key="2">
    <source>
        <dbReference type="EMBL" id="HGS04371.1"/>
    </source>
</evidence>
<protein>
    <submittedName>
        <fullName evidence="2">Uncharacterized protein</fullName>
    </submittedName>
</protein>
<sequence>MSKPNDIDLKQRYLAVNFIGLVMMGAVFFYAALVGVFTWWLPEMARPRVEPQTGGVIKSVFAILALATFFGIKLLQKLISARSVQLLPQAAILTFALSEAVALLGLVLFFLTGRALDFFLFMFLSLFYFYFFFPKYQDWEARLADSSPAAQRKKAPKA</sequence>
<comment type="caution">
    <text evidence="2">The sequence shown here is derived from an EMBL/GenBank/DDBJ whole genome shotgun (WGS) entry which is preliminary data.</text>
</comment>
<dbReference type="EMBL" id="DSXI01000075">
    <property type="protein sequence ID" value="HGS04371.1"/>
    <property type="molecule type" value="Genomic_DNA"/>
</dbReference>
<feature type="transmembrane region" description="Helical" evidence="1">
    <location>
        <begin position="56"/>
        <end position="75"/>
    </location>
</feature>
<gene>
    <name evidence="2" type="ORF">ENT08_01285</name>
</gene>
<reference evidence="2" key="1">
    <citation type="journal article" date="2020" name="mSystems">
        <title>Genome- and Community-Level Interaction Insights into Carbon Utilization and Element Cycling Functions of Hydrothermarchaeota in Hydrothermal Sediment.</title>
        <authorList>
            <person name="Zhou Z."/>
            <person name="Liu Y."/>
            <person name="Xu W."/>
            <person name="Pan J."/>
            <person name="Luo Z.H."/>
            <person name="Li M."/>
        </authorList>
    </citation>
    <scope>NUCLEOTIDE SEQUENCE [LARGE SCALE GENOMIC DNA]</scope>
    <source>
        <strain evidence="2">SpSt-548</strain>
    </source>
</reference>
<organism evidence="2">
    <name type="scientific">Desulfobacca acetoxidans</name>
    <dbReference type="NCBI Taxonomy" id="60893"/>
    <lineage>
        <taxon>Bacteria</taxon>
        <taxon>Pseudomonadati</taxon>
        <taxon>Thermodesulfobacteriota</taxon>
        <taxon>Desulfobaccia</taxon>
        <taxon>Desulfobaccales</taxon>
        <taxon>Desulfobaccaceae</taxon>
        <taxon>Desulfobacca</taxon>
    </lineage>
</organism>
<dbReference type="AlphaFoldDB" id="A0A7V4G705"/>
<evidence type="ECO:0000256" key="1">
    <source>
        <dbReference type="SAM" id="Phobius"/>
    </source>
</evidence>
<feature type="transmembrane region" description="Helical" evidence="1">
    <location>
        <begin position="115"/>
        <end position="133"/>
    </location>
</feature>
<name>A0A7V4G705_9BACT</name>
<keyword evidence="1" id="KW-0812">Transmembrane</keyword>
<feature type="transmembrane region" description="Helical" evidence="1">
    <location>
        <begin position="87"/>
        <end position="109"/>
    </location>
</feature>
<keyword evidence="1" id="KW-0472">Membrane</keyword>
<keyword evidence="1" id="KW-1133">Transmembrane helix</keyword>
<proteinExistence type="predicted"/>
<accession>A0A7V4G705</accession>
<feature type="transmembrane region" description="Helical" evidence="1">
    <location>
        <begin position="12"/>
        <end position="41"/>
    </location>
</feature>